<comment type="similarity">
    <text evidence="4">Belongs to the cyclic nucleotide phosphodiesterase class-III family.</text>
</comment>
<dbReference type="PANTHER" id="PTHR42988:SF2">
    <property type="entry name" value="CYCLIC NUCLEOTIDE PHOSPHODIESTERASE CBUA0032-RELATED"/>
    <property type="match status" value="1"/>
</dbReference>
<evidence type="ECO:0000259" key="5">
    <source>
        <dbReference type="Pfam" id="PF00149"/>
    </source>
</evidence>
<dbReference type="PANTHER" id="PTHR42988">
    <property type="entry name" value="PHOSPHOHYDROLASE"/>
    <property type="match status" value="1"/>
</dbReference>
<protein>
    <submittedName>
        <fullName evidence="6">Phosphodiesterase</fullName>
    </submittedName>
</protein>
<organism evidence="6 7">
    <name type="scientific">Rhodovastum atsumiense</name>
    <dbReference type="NCBI Taxonomy" id="504468"/>
    <lineage>
        <taxon>Bacteria</taxon>
        <taxon>Pseudomonadati</taxon>
        <taxon>Pseudomonadota</taxon>
        <taxon>Alphaproteobacteria</taxon>
        <taxon>Acetobacterales</taxon>
        <taxon>Acetobacteraceae</taxon>
        <taxon>Rhodovastum</taxon>
    </lineage>
</organism>
<sequence>MILVQLTDLHIKPPGRRAYREVDTAACLDAVIDDLQALPFRPDVVLLTGDLTDAGLEEEYALLRQKLARIDLPLFLMPGNHDLRANLRAAFPEHAYLGVGDGPVHYTVETFPLRLIALDSVVPGEGGGALGAEQLAWLDARLSEQPQRPTLVALHHAPFVTGIGHMDEIGLADAAALAEVIGRHPQVERVVAGHLHRPIQARWAGTLASTAPSTAHQVTLDLRAEAPSTFFLEPPGYQLHWFTPATGVISHTATVGRWPGPFPFFDGDTLID</sequence>
<evidence type="ECO:0000256" key="1">
    <source>
        <dbReference type="ARBA" id="ARBA00022723"/>
    </source>
</evidence>
<name>A0A5M6IRF9_9PROT</name>
<keyword evidence="7" id="KW-1185">Reference proteome</keyword>
<dbReference type="InterPro" id="IPR050884">
    <property type="entry name" value="CNP_phosphodiesterase-III"/>
</dbReference>
<evidence type="ECO:0000256" key="3">
    <source>
        <dbReference type="ARBA" id="ARBA00023004"/>
    </source>
</evidence>
<dbReference type="SUPFAM" id="SSF56300">
    <property type="entry name" value="Metallo-dependent phosphatases"/>
    <property type="match status" value="1"/>
</dbReference>
<evidence type="ECO:0000313" key="7">
    <source>
        <dbReference type="Proteomes" id="UP000325255"/>
    </source>
</evidence>
<evidence type="ECO:0000256" key="2">
    <source>
        <dbReference type="ARBA" id="ARBA00022801"/>
    </source>
</evidence>
<dbReference type="InterPro" id="IPR042281">
    <property type="entry name" value="GpdQ_beta-strand"/>
</dbReference>
<dbReference type="Pfam" id="PF00149">
    <property type="entry name" value="Metallophos"/>
    <property type="match status" value="1"/>
</dbReference>
<dbReference type="EMBL" id="VWPK01000027">
    <property type="protein sequence ID" value="KAA5610876.1"/>
    <property type="molecule type" value="Genomic_DNA"/>
</dbReference>
<feature type="domain" description="Calcineurin-like phosphoesterase" evidence="5">
    <location>
        <begin position="3"/>
        <end position="198"/>
    </location>
</feature>
<keyword evidence="2" id="KW-0378">Hydrolase</keyword>
<comment type="caution">
    <text evidence="6">The sequence shown here is derived from an EMBL/GenBank/DDBJ whole genome shotgun (WGS) entry which is preliminary data.</text>
</comment>
<dbReference type="InterPro" id="IPR029052">
    <property type="entry name" value="Metallo-depent_PP-like"/>
</dbReference>
<gene>
    <name evidence="6" type="ORF">F1189_17150</name>
</gene>
<dbReference type="AlphaFoldDB" id="A0A5M6IRF9"/>
<evidence type="ECO:0000313" key="6">
    <source>
        <dbReference type="EMBL" id="KAA5610876.1"/>
    </source>
</evidence>
<dbReference type="GO" id="GO:0046872">
    <property type="term" value="F:metal ion binding"/>
    <property type="evidence" value="ECO:0007669"/>
    <property type="project" value="UniProtKB-KW"/>
</dbReference>
<dbReference type="OrthoDB" id="651281at2"/>
<dbReference type="InterPro" id="IPR042283">
    <property type="entry name" value="GpdQ_catalytic"/>
</dbReference>
<dbReference type="InterPro" id="IPR004843">
    <property type="entry name" value="Calcineurin-like_PHP"/>
</dbReference>
<keyword evidence="1" id="KW-0479">Metal-binding</keyword>
<dbReference type="Gene3D" id="3.60.21.40">
    <property type="entry name" value="GpdQ, catalytic alpha/beta sandwich domain"/>
    <property type="match status" value="1"/>
</dbReference>
<dbReference type="InterPro" id="IPR026575">
    <property type="entry name" value="GpdQ/CpdA-like"/>
</dbReference>
<dbReference type="CDD" id="cd07402">
    <property type="entry name" value="MPP_GpdQ"/>
    <property type="match status" value="1"/>
</dbReference>
<accession>A0A5M6IRF9</accession>
<dbReference type="GO" id="GO:0004112">
    <property type="term" value="F:cyclic-nucleotide phosphodiesterase activity"/>
    <property type="evidence" value="ECO:0007669"/>
    <property type="project" value="InterPro"/>
</dbReference>
<dbReference type="Proteomes" id="UP000325255">
    <property type="component" value="Unassembled WGS sequence"/>
</dbReference>
<keyword evidence="3" id="KW-0408">Iron</keyword>
<proteinExistence type="inferred from homology"/>
<evidence type="ECO:0000256" key="4">
    <source>
        <dbReference type="ARBA" id="ARBA00025742"/>
    </source>
</evidence>
<dbReference type="Gene3D" id="3.30.750.180">
    <property type="entry name" value="GpdQ, beta-strand dimerisation domain"/>
    <property type="match status" value="1"/>
</dbReference>
<reference evidence="6 7" key="1">
    <citation type="submission" date="2019-09" db="EMBL/GenBank/DDBJ databases">
        <title>Genome sequence of Rhodovastum atsumiense, a diverse member of the Acetobacteraceae family of non-sulfur purple photosynthetic bacteria.</title>
        <authorList>
            <person name="Meyer T."/>
            <person name="Kyndt J."/>
        </authorList>
    </citation>
    <scope>NUCLEOTIDE SEQUENCE [LARGE SCALE GENOMIC DNA]</scope>
    <source>
        <strain evidence="6 7">DSM 21279</strain>
    </source>
</reference>